<dbReference type="Proteomes" id="UP000036681">
    <property type="component" value="Unplaced"/>
</dbReference>
<organism evidence="1 2">
    <name type="scientific">Ascaris lumbricoides</name>
    <name type="common">Giant roundworm</name>
    <dbReference type="NCBI Taxonomy" id="6252"/>
    <lineage>
        <taxon>Eukaryota</taxon>
        <taxon>Metazoa</taxon>
        <taxon>Ecdysozoa</taxon>
        <taxon>Nematoda</taxon>
        <taxon>Chromadorea</taxon>
        <taxon>Rhabditida</taxon>
        <taxon>Spirurina</taxon>
        <taxon>Ascaridomorpha</taxon>
        <taxon>Ascaridoidea</taxon>
        <taxon>Ascarididae</taxon>
        <taxon>Ascaris</taxon>
    </lineage>
</organism>
<keyword evidence="1" id="KW-1185">Reference proteome</keyword>
<dbReference type="WBParaSite" id="ALUE_0001145201-mRNA-1">
    <property type="protein sequence ID" value="ALUE_0001145201-mRNA-1"/>
    <property type="gene ID" value="ALUE_0001145201"/>
</dbReference>
<evidence type="ECO:0000313" key="2">
    <source>
        <dbReference type="WBParaSite" id="ALUE_0001145201-mRNA-1"/>
    </source>
</evidence>
<dbReference type="AlphaFoldDB" id="A0A0M3I409"/>
<accession>A0A0M3I409</accession>
<evidence type="ECO:0000313" key="1">
    <source>
        <dbReference type="Proteomes" id="UP000036681"/>
    </source>
</evidence>
<reference evidence="2" key="1">
    <citation type="submission" date="2017-02" db="UniProtKB">
        <authorList>
            <consortium name="WormBaseParasite"/>
        </authorList>
    </citation>
    <scope>IDENTIFICATION</scope>
</reference>
<protein>
    <submittedName>
        <fullName evidence="2">Uncharacterized protein</fullName>
    </submittedName>
</protein>
<name>A0A0M3I409_ASCLU</name>
<sequence length="143" mass="15587">MFYTGNLRRLRAEEARTPSFVSPWQGTHVFVVVASDSIFCLVSCNVCARTHVGICRCRERGRQCSSLQSPGQDESDLEALIARWIRPGTVVICGPRVRIVSAWGAEDGSGAYANCCTISAPFTVRNRGDIVLCKRAELGSSSC</sequence>
<proteinExistence type="predicted"/>